<gene>
    <name evidence="2" type="ORF">IscW_ISCW012150</name>
</gene>
<dbReference type="OrthoDB" id="6512663at2759"/>
<feature type="compositionally biased region" description="Polar residues" evidence="1">
    <location>
        <begin position="1"/>
        <end position="23"/>
    </location>
</feature>
<protein>
    <submittedName>
        <fullName evidence="2 3">Uncharacterized protein</fullName>
    </submittedName>
</protein>
<evidence type="ECO:0000313" key="3">
    <source>
        <dbReference type="EnsemblMetazoa" id="ISCW012150-PA"/>
    </source>
</evidence>
<dbReference type="PaxDb" id="6945-B7QED4"/>
<dbReference type="EMBL" id="ABJB010338085">
    <property type="status" value="NOT_ANNOTATED_CDS"/>
    <property type="molecule type" value="Genomic_DNA"/>
</dbReference>
<reference evidence="3" key="2">
    <citation type="submission" date="2020-05" db="UniProtKB">
        <authorList>
            <consortium name="EnsemblMetazoa"/>
        </authorList>
    </citation>
    <scope>IDENTIFICATION</scope>
    <source>
        <strain evidence="3">wikel</strain>
    </source>
</reference>
<organism>
    <name type="scientific">Ixodes scapularis</name>
    <name type="common">Black-legged tick</name>
    <name type="synonym">Deer tick</name>
    <dbReference type="NCBI Taxonomy" id="6945"/>
    <lineage>
        <taxon>Eukaryota</taxon>
        <taxon>Metazoa</taxon>
        <taxon>Ecdysozoa</taxon>
        <taxon>Arthropoda</taxon>
        <taxon>Chelicerata</taxon>
        <taxon>Arachnida</taxon>
        <taxon>Acari</taxon>
        <taxon>Parasitiformes</taxon>
        <taxon>Ixodida</taxon>
        <taxon>Ixodoidea</taxon>
        <taxon>Ixodidae</taxon>
        <taxon>Ixodinae</taxon>
        <taxon>Ixodes</taxon>
    </lineage>
</organism>
<dbReference type="VEuPathDB" id="VectorBase:ISCW012150"/>
<feature type="region of interest" description="Disordered" evidence="1">
    <location>
        <begin position="1"/>
        <end position="38"/>
    </location>
</feature>
<accession>B7QED4</accession>
<proteinExistence type="predicted"/>
<dbReference type="VEuPathDB" id="VectorBase:ISCI012150"/>
<dbReference type="EnsemblMetazoa" id="ISCW012150-RA">
    <property type="protein sequence ID" value="ISCW012150-PA"/>
    <property type="gene ID" value="ISCW012150"/>
</dbReference>
<evidence type="ECO:0000313" key="4">
    <source>
        <dbReference type="Proteomes" id="UP000001555"/>
    </source>
</evidence>
<dbReference type="Proteomes" id="UP000001555">
    <property type="component" value="Unassembled WGS sequence"/>
</dbReference>
<name>B7QED4_IXOSC</name>
<dbReference type="EMBL" id="DS920736">
    <property type="protein sequence ID" value="EEC17206.1"/>
    <property type="molecule type" value="Genomic_DNA"/>
</dbReference>
<dbReference type="VEuPathDB" id="VectorBase:ISCP_034798"/>
<sequence>MSQRNFPASFWNCNQQPSASNSPIMGGGNSLTGGASPGDLLQNDPWHYALTAPQTAPYRSSAMHELAYSAAAAAGGSHRFGTQQYGSLLLQPSVRSSRLTPVSATCTALDKTADAWVAAAAATPGRYHHDQLAGNIAGHVDGNYGGPHYGSMGAAAAAMTGNEAFLF</sequence>
<dbReference type="HOGENOM" id="CLU_1596344_0_0_1"/>
<evidence type="ECO:0000256" key="1">
    <source>
        <dbReference type="SAM" id="MobiDB-lite"/>
    </source>
</evidence>
<evidence type="ECO:0000313" key="2">
    <source>
        <dbReference type="EMBL" id="EEC17206.1"/>
    </source>
</evidence>
<reference evidence="2 4" key="1">
    <citation type="submission" date="2008-03" db="EMBL/GenBank/DDBJ databases">
        <title>Annotation of Ixodes scapularis.</title>
        <authorList>
            <consortium name="Ixodes scapularis Genome Project Consortium"/>
            <person name="Caler E."/>
            <person name="Hannick L.I."/>
            <person name="Bidwell S."/>
            <person name="Joardar V."/>
            <person name="Thiagarajan M."/>
            <person name="Amedeo P."/>
            <person name="Galinsky K.J."/>
            <person name="Schobel S."/>
            <person name="Inman J."/>
            <person name="Hostetler J."/>
            <person name="Miller J."/>
            <person name="Hammond M."/>
            <person name="Megy K."/>
            <person name="Lawson D."/>
            <person name="Kodira C."/>
            <person name="Sutton G."/>
            <person name="Meyer J."/>
            <person name="Hill C.A."/>
            <person name="Birren B."/>
            <person name="Nene V."/>
            <person name="Collins F."/>
            <person name="Alarcon-Chaidez F."/>
            <person name="Wikel S."/>
            <person name="Strausberg R."/>
        </authorList>
    </citation>
    <scope>NUCLEOTIDE SEQUENCE [LARGE SCALE GENOMIC DNA]</scope>
    <source>
        <strain evidence="4">Wikel</strain>
        <strain evidence="2">Wikel colony</strain>
    </source>
</reference>
<keyword evidence="4" id="KW-1185">Reference proteome</keyword>
<dbReference type="AlphaFoldDB" id="B7QED4"/>
<dbReference type="InParanoid" id="B7QED4"/>